<dbReference type="Ensembl" id="ENSTNIT00000005819.1">
    <property type="protein sequence ID" value="ENSTNIP00000005671.1"/>
    <property type="gene ID" value="ENSTNIG00000003099.1"/>
</dbReference>
<keyword evidence="6" id="KW-0963">Cytoplasm</keyword>
<evidence type="ECO:0000313" key="19">
    <source>
        <dbReference type="Ensembl" id="ENSTNIP00000005671.1"/>
    </source>
</evidence>
<dbReference type="GO" id="GO:0016020">
    <property type="term" value="C:membrane"/>
    <property type="evidence" value="ECO:0007669"/>
    <property type="project" value="UniProtKB-SubCell"/>
</dbReference>
<sequence length="436" mass="51003">MHYKRYLTEVERILKQDPHFRAKLKNATIDDLMAGKLSKELDSVCHDVRSKLDELKREELNRLRTLLKAKHAIAQEKGHAVDHQVVLKQFAYLNLVNSEKFDVDDLDRLIAGVNQHVEQLDESRRQEYKRYQMMKEHERREYLRALSQEQRQQEEERRQEARRKQADHPRINHPGSEDQLKEVWEETDGLDPDDFDPKTFFKLHDTNGDGFLDQAEMEALFTKELKKVYAEDTDDNAEQTELERTRMRNHLLAEVDANKDRLVSLSEFLESTQILPERGVTSDQKPLFSEEELREFEQRLAEENSALSRKAEELQKALLALQRQQLQQAVEEMEKVKGQSFSPQSTTLRGRSRQRQPAALLDGEHRHHLGLRRRKRPLPSARKQHQLPPGALQQREHPGERREHVPRGQHLLPPGAAGLNLWEEPPLLPLTPADTP</sequence>
<dbReference type="Proteomes" id="UP000007303">
    <property type="component" value="Unassembled WGS sequence"/>
</dbReference>
<dbReference type="Gene3D" id="1.10.238.10">
    <property type="entry name" value="EF-hand"/>
    <property type="match status" value="1"/>
</dbReference>
<evidence type="ECO:0000256" key="3">
    <source>
        <dbReference type="ARBA" id="ARBA00004555"/>
    </source>
</evidence>
<evidence type="ECO:0000256" key="10">
    <source>
        <dbReference type="ARBA" id="ARBA00022723"/>
    </source>
</evidence>
<keyword evidence="15" id="KW-0238">DNA-binding</keyword>
<dbReference type="PROSITE" id="PS00018">
    <property type="entry name" value="EF_HAND_1"/>
    <property type="match status" value="2"/>
</dbReference>
<evidence type="ECO:0000256" key="1">
    <source>
        <dbReference type="ARBA" id="ARBA00004170"/>
    </source>
</evidence>
<keyword evidence="16" id="KW-0472">Membrane</keyword>
<gene>
    <name evidence="19" type="primary">NUCB2</name>
</gene>
<feature type="domain" description="EF-hand" evidence="18">
    <location>
        <begin position="192"/>
        <end position="227"/>
    </location>
</feature>
<feature type="compositionally biased region" description="Low complexity" evidence="17">
    <location>
        <begin position="419"/>
        <end position="436"/>
    </location>
</feature>
<dbReference type="HOGENOM" id="CLU_031153_1_0_1"/>
<accession>H3CBP9</accession>
<feature type="region of interest" description="Disordered" evidence="17">
    <location>
        <begin position="334"/>
        <end position="436"/>
    </location>
</feature>
<dbReference type="InterPro" id="IPR002048">
    <property type="entry name" value="EF_hand_dom"/>
</dbReference>
<feature type="compositionally biased region" description="Basic and acidic residues" evidence="17">
    <location>
        <begin position="151"/>
        <end position="178"/>
    </location>
</feature>
<dbReference type="GO" id="GO:0003677">
    <property type="term" value="F:DNA binding"/>
    <property type="evidence" value="ECO:0007669"/>
    <property type="project" value="UniProtKB-KW"/>
</dbReference>
<reference evidence="19" key="2">
    <citation type="submission" date="2025-08" db="UniProtKB">
        <authorList>
            <consortium name="Ensembl"/>
        </authorList>
    </citation>
    <scope>IDENTIFICATION</scope>
</reference>
<dbReference type="InterPro" id="IPR018247">
    <property type="entry name" value="EF_Hand_1_Ca_BS"/>
</dbReference>
<dbReference type="GeneTree" id="ENSGT00390000001927"/>
<comment type="subcellular location">
    <subcellularLocation>
        <location evidence="2">Cytoplasm</location>
    </subcellularLocation>
    <subcellularLocation>
        <location evidence="3">Golgi apparatus</location>
    </subcellularLocation>
    <subcellularLocation>
        <location evidence="1">Membrane</location>
        <topology evidence="1">Peripheral membrane protein</topology>
    </subcellularLocation>
    <subcellularLocation>
        <location evidence="4">Secreted</location>
    </subcellularLocation>
</comment>
<evidence type="ECO:0000256" key="4">
    <source>
        <dbReference type="ARBA" id="ARBA00004613"/>
    </source>
</evidence>
<evidence type="ECO:0000256" key="7">
    <source>
        <dbReference type="ARBA" id="ARBA00022525"/>
    </source>
</evidence>
<dbReference type="AlphaFoldDB" id="H3CBP9"/>
<dbReference type="InParanoid" id="H3CBP9"/>
<evidence type="ECO:0000256" key="8">
    <source>
        <dbReference type="ARBA" id="ARBA00022553"/>
    </source>
</evidence>
<dbReference type="GO" id="GO:0005793">
    <property type="term" value="C:endoplasmic reticulum-Golgi intermediate compartment"/>
    <property type="evidence" value="ECO:0007669"/>
    <property type="project" value="TreeGrafter"/>
</dbReference>
<organism evidence="19 20">
    <name type="scientific">Tetraodon nigroviridis</name>
    <name type="common">Spotted green pufferfish</name>
    <name type="synonym">Chelonodon nigroviridis</name>
    <dbReference type="NCBI Taxonomy" id="99883"/>
    <lineage>
        <taxon>Eukaryota</taxon>
        <taxon>Metazoa</taxon>
        <taxon>Chordata</taxon>
        <taxon>Craniata</taxon>
        <taxon>Vertebrata</taxon>
        <taxon>Euteleostomi</taxon>
        <taxon>Actinopterygii</taxon>
        <taxon>Neopterygii</taxon>
        <taxon>Teleostei</taxon>
        <taxon>Neoteleostei</taxon>
        <taxon>Acanthomorphata</taxon>
        <taxon>Eupercaria</taxon>
        <taxon>Tetraodontiformes</taxon>
        <taxon>Tetradontoidea</taxon>
        <taxon>Tetraodontidae</taxon>
        <taxon>Tetraodon</taxon>
    </lineage>
</organism>
<comment type="similarity">
    <text evidence="5">Belongs to the nucleobindin family.</text>
</comment>
<feature type="region of interest" description="Disordered" evidence="17">
    <location>
        <begin position="147"/>
        <end position="178"/>
    </location>
</feature>
<dbReference type="GO" id="GO:0005085">
    <property type="term" value="F:guanyl-nucleotide exchange factor activity"/>
    <property type="evidence" value="ECO:0007669"/>
    <property type="project" value="UniProtKB-KW"/>
</dbReference>
<evidence type="ECO:0000256" key="11">
    <source>
        <dbReference type="ARBA" id="ARBA00022729"/>
    </source>
</evidence>
<keyword evidence="10" id="KW-0479">Metal-binding</keyword>
<reference evidence="20" key="1">
    <citation type="journal article" date="2004" name="Nature">
        <title>Genome duplication in the teleost fish Tetraodon nigroviridis reveals the early vertebrate proto-karyotype.</title>
        <authorList>
            <person name="Jaillon O."/>
            <person name="Aury J.-M."/>
            <person name="Brunet F."/>
            <person name="Petit J.-L."/>
            <person name="Stange-Thomann N."/>
            <person name="Mauceli E."/>
            <person name="Bouneau L."/>
            <person name="Fischer C."/>
            <person name="Ozouf-Costaz C."/>
            <person name="Bernot A."/>
            <person name="Nicaud S."/>
            <person name="Jaffe D."/>
            <person name="Fisher S."/>
            <person name="Lutfalla G."/>
            <person name="Dossat C."/>
            <person name="Segurens B."/>
            <person name="Dasilva C."/>
            <person name="Salanoubat M."/>
            <person name="Levy M."/>
            <person name="Boudet N."/>
            <person name="Castellano S."/>
            <person name="Anthouard V."/>
            <person name="Jubin C."/>
            <person name="Castelli V."/>
            <person name="Katinka M."/>
            <person name="Vacherie B."/>
            <person name="Biemont C."/>
            <person name="Skalli Z."/>
            <person name="Cattolico L."/>
            <person name="Poulain J."/>
            <person name="De Berardinis V."/>
            <person name="Cruaud C."/>
            <person name="Duprat S."/>
            <person name="Brottier P."/>
            <person name="Coutanceau J.-P."/>
            <person name="Gouzy J."/>
            <person name="Parra G."/>
            <person name="Lardier G."/>
            <person name="Chapple C."/>
            <person name="McKernan K.J."/>
            <person name="McEwan P."/>
            <person name="Bosak S."/>
            <person name="Kellis M."/>
            <person name="Volff J.-N."/>
            <person name="Guigo R."/>
            <person name="Zody M.C."/>
            <person name="Mesirov J."/>
            <person name="Lindblad-Toh K."/>
            <person name="Birren B."/>
            <person name="Nusbaum C."/>
            <person name="Kahn D."/>
            <person name="Robinson-Rechavi M."/>
            <person name="Laudet V."/>
            <person name="Schachter V."/>
            <person name="Quetier F."/>
            <person name="Saurin W."/>
            <person name="Scarpelli C."/>
            <person name="Wincker P."/>
            <person name="Lander E.S."/>
            <person name="Weissenbach J."/>
            <person name="Roest Crollius H."/>
        </authorList>
    </citation>
    <scope>NUCLEOTIDE SEQUENCE [LARGE SCALE GENOMIC DNA]</scope>
</reference>
<dbReference type="InterPro" id="IPR057576">
    <property type="entry name" value="NUCB1_N"/>
</dbReference>
<feature type="compositionally biased region" description="Basic residues" evidence="17">
    <location>
        <begin position="366"/>
        <end position="385"/>
    </location>
</feature>
<evidence type="ECO:0000256" key="17">
    <source>
        <dbReference type="SAM" id="MobiDB-lite"/>
    </source>
</evidence>
<feature type="compositionally biased region" description="Polar residues" evidence="17">
    <location>
        <begin position="339"/>
        <end position="349"/>
    </location>
</feature>
<evidence type="ECO:0000256" key="2">
    <source>
        <dbReference type="ARBA" id="ARBA00004496"/>
    </source>
</evidence>
<protein>
    <submittedName>
        <fullName evidence="19">Nucleobindin 2</fullName>
    </submittedName>
</protein>
<dbReference type="PANTHER" id="PTHR19237:SF22">
    <property type="entry name" value="NUCLEOBINDIN-2"/>
    <property type="match status" value="1"/>
</dbReference>
<dbReference type="SUPFAM" id="SSF47473">
    <property type="entry name" value="EF-hand"/>
    <property type="match status" value="1"/>
</dbReference>
<keyword evidence="12" id="KW-0677">Repeat</keyword>
<keyword evidence="7" id="KW-0964">Secreted</keyword>
<evidence type="ECO:0000259" key="18">
    <source>
        <dbReference type="PROSITE" id="PS50222"/>
    </source>
</evidence>
<evidence type="ECO:0000313" key="20">
    <source>
        <dbReference type="Proteomes" id="UP000007303"/>
    </source>
</evidence>
<reference evidence="19" key="3">
    <citation type="submission" date="2025-09" db="UniProtKB">
        <authorList>
            <consortium name="Ensembl"/>
        </authorList>
    </citation>
    <scope>IDENTIFICATION</scope>
</reference>
<evidence type="ECO:0000256" key="9">
    <source>
        <dbReference type="ARBA" id="ARBA00022658"/>
    </source>
</evidence>
<evidence type="ECO:0000256" key="12">
    <source>
        <dbReference type="ARBA" id="ARBA00022737"/>
    </source>
</evidence>
<keyword evidence="8" id="KW-0597">Phosphoprotein</keyword>
<dbReference type="GO" id="GO:0070062">
    <property type="term" value="C:extracellular exosome"/>
    <property type="evidence" value="ECO:0007669"/>
    <property type="project" value="TreeGrafter"/>
</dbReference>
<evidence type="ECO:0000256" key="14">
    <source>
        <dbReference type="ARBA" id="ARBA00023034"/>
    </source>
</evidence>
<dbReference type="GO" id="GO:0005509">
    <property type="term" value="F:calcium ion binding"/>
    <property type="evidence" value="ECO:0007669"/>
    <property type="project" value="InterPro"/>
</dbReference>
<keyword evidence="9" id="KW-0344">Guanine-nucleotide releasing factor</keyword>
<evidence type="ECO:0000256" key="5">
    <source>
        <dbReference type="ARBA" id="ARBA00008063"/>
    </source>
</evidence>
<dbReference type="InterPro" id="IPR040250">
    <property type="entry name" value="Nucleobindin"/>
</dbReference>
<dbReference type="Pfam" id="PF25434">
    <property type="entry name" value="NUCB1_N"/>
    <property type="match status" value="1"/>
</dbReference>
<dbReference type="GO" id="GO:0005794">
    <property type="term" value="C:Golgi apparatus"/>
    <property type="evidence" value="ECO:0007669"/>
    <property type="project" value="UniProtKB-SubCell"/>
</dbReference>
<keyword evidence="20" id="KW-1185">Reference proteome</keyword>
<evidence type="ECO:0000256" key="15">
    <source>
        <dbReference type="ARBA" id="ARBA00023125"/>
    </source>
</evidence>
<dbReference type="PANTHER" id="PTHR19237">
    <property type="entry name" value="NUCLEOBINDIN"/>
    <property type="match status" value="1"/>
</dbReference>
<keyword evidence="14" id="KW-0333">Golgi apparatus</keyword>
<evidence type="ECO:0000256" key="6">
    <source>
        <dbReference type="ARBA" id="ARBA00022490"/>
    </source>
</evidence>
<proteinExistence type="inferred from homology"/>
<dbReference type="Pfam" id="PF13499">
    <property type="entry name" value="EF-hand_7"/>
    <property type="match status" value="1"/>
</dbReference>
<evidence type="ECO:0000256" key="13">
    <source>
        <dbReference type="ARBA" id="ARBA00022837"/>
    </source>
</evidence>
<keyword evidence="13" id="KW-0106">Calcium</keyword>
<dbReference type="InterPro" id="IPR011992">
    <property type="entry name" value="EF-hand-dom_pair"/>
</dbReference>
<dbReference type="PROSITE" id="PS50222">
    <property type="entry name" value="EF_HAND_2"/>
    <property type="match status" value="1"/>
</dbReference>
<keyword evidence="11" id="KW-0732">Signal</keyword>
<evidence type="ECO:0000256" key="16">
    <source>
        <dbReference type="ARBA" id="ARBA00023136"/>
    </source>
</evidence>
<feature type="compositionally biased region" description="Basic and acidic residues" evidence="17">
    <location>
        <begin position="394"/>
        <end position="406"/>
    </location>
</feature>
<name>H3CBP9_TETNG</name>